<dbReference type="Pfam" id="PF02254">
    <property type="entry name" value="TrkA_N"/>
    <property type="match status" value="1"/>
</dbReference>
<dbReference type="Gene3D" id="1.20.1530.20">
    <property type="match status" value="1"/>
</dbReference>
<feature type="transmembrane region" description="Helical" evidence="4">
    <location>
        <begin position="59"/>
        <end position="79"/>
    </location>
</feature>
<feature type="transmembrane region" description="Helical" evidence="4">
    <location>
        <begin position="33"/>
        <end position="53"/>
    </location>
</feature>
<dbReference type="InterPro" id="IPR038770">
    <property type="entry name" value="Na+/solute_symporter_sf"/>
</dbReference>
<dbReference type="AlphaFoldDB" id="A0A090TCS2"/>
<evidence type="ECO:0000256" key="1">
    <source>
        <dbReference type="ARBA" id="ARBA00022448"/>
    </source>
</evidence>
<name>A0A090TCS2_9VIBR</name>
<dbReference type="GO" id="GO:0015297">
    <property type="term" value="F:antiporter activity"/>
    <property type="evidence" value="ECO:0007669"/>
    <property type="project" value="UniProtKB-KW"/>
</dbReference>
<dbReference type="GO" id="GO:0016020">
    <property type="term" value="C:membrane"/>
    <property type="evidence" value="ECO:0007669"/>
    <property type="project" value="TreeGrafter"/>
</dbReference>
<sequence length="256" mass="28411">MGLLIAIILVKFFVFFALAIMDRKGKLIATKTAFALAQVGEFAFVLFGLAQAFELLSPQTVSIGFVVISLSMIVTPWLYEFGKRICDALITKQEIKNEDASPHCELVVVGLDEVGRLVCMMAEKAGISYVGYDLDYERVSRAKSLKINAHFGDILSTKTQQFAGLAAAKASFVSVTESTRLRKIANVLCRHQNLEVYARTNSRLDEVFLRELGVNHAGSVYIESTLSKGCELLIDFGIEEHRVTEIANELRTELIH</sequence>
<dbReference type="EMBL" id="BBMT01000011">
    <property type="protein sequence ID" value="GAL36529.1"/>
    <property type="molecule type" value="Genomic_DNA"/>
</dbReference>
<keyword evidence="4" id="KW-1133">Transmembrane helix</keyword>
<comment type="caution">
    <text evidence="6">The sequence shown here is derived from an EMBL/GenBank/DDBJ whole genome shotgun (WGS) entry which is preliminary data.</text>
</comment>
<evidence type="ECO:0000256" key="4">
    <source>
        <dbReference type="SAM" id="Phobius"/>
    </source>
</evidence>
<keyword evidence="4" id="KW-0812">Transmembrane</keyword>
<proteinExistence type="predicted"/>
<dbReference type="Proteomes" id="UP000029224">
    <property type="component" value="Unassembled WGS sequence"/>
</dbReference>
<evidence type="ECO:0000313" key="6">
    <source>
        <dbReference type="EMBL" id="GAL36529.1"/>
    </source>
</evidence>
<dbReference type="GO" id="GO:0006813">
    <property type="term" value="P:potassium ion transport"/>
    <property type="evidence" value="ECO:0007669"/>
    <property type="project" value="InterPro"/>
</dbReference>
<dbReference type="SUPFAM" id="SSF51735">
    <property type="entry name" value="NAD(P)-binding Rossmann-fold domains"/>
    <property type="match status" value="1"/>
</dbReference>
<keyword evidence="4" id="KW-0472">Membrane</keyword>
<dbReference type="PANTHER" id="PTHR46157">
    <property type="entry name" value="K(+) EFFLUX ANTIPORTER 3, CHLOROPLASTIC"/>
    <property type="match status" value="1"/>
</dbReference>
<dbReference type="InterPro" id="IPR003148">
    <property type="entry name" value="RCK_N"/>
</dbReference>
<evidence type="ECO:0000313" key="7">
    <source>
        <dbReference type="Proteomes" id="UP000029224"/>
    </source>
</evidence>
<keyword evidence="3" id="KW-0406">Ion transport</keyword>
<feature type="domain" description="RCK N-terminal" evidence="5">
    <location>
        <begin position="107"/>
        <end position="217"/>
    </location>
</feature>
<keyword evidence="1" id="KW-0813">Transport</keyword>
<reference evidence="6 7" key="2">
    <citation type="submission" date="2014-09" db="EMBL/GenBank/DDBJ databases">
        <authorList>
            <consortium name="NBRP consortium"/>
            <person name="Sawabe T."/>
            <person name="Meirelles P."/>
            <person name="Nakanishi M."/>
            <person name="Sayaka M."/>
            <person name="Hattori M."/>
            <person name="Ohkuma M."/>
        </authorList>
    </citation>
    <scope>NUCLEOTIDE SEQUENCE [LARGE SCALE GENOMIC DNA]</scope>
    <source>
        <strain evidence="6 7">JCM 19240</strain>
    </source>
</reference>
<keyword evidence="7" id="KW-1185">Reference proteome</keyword>
<keyword evidence="2" id="KW-0050">Antiport</keyword>
<protein>
    <submittedName>
        <fullName evidence="6">Glutathione-regulated potassium-efflux system protein KefB</fullName>
    </submittedName>
</protein>
<evidence type="ECO:0000256" key="3">
    <source>
        <dbReference type="ARBA" id="ARBA00023065"/>
    </source>
</evidence>
<evidence type="ECO:0000259" key="5">
    <source>
        <dbReference type="Pfam" id="PF02254"/>
    </source>
</evidence>
<reference evidence="6 7" key="1">
    <citation type="submission" date="2014-09" db="EMBL/GenBank/DDBJ databases">
        <title>Vibrio maritimus JCM 19240. (C210) whole genome shotgun sequence.</title>
        <authorList>
            <person name="Sawabe T."/>
            <person name="Meirelles P."/>
            <person name="Nakanishi M."/>
            <person name="Sayaka M."/>
            <person name="Hattori M."/>
            <person name="Ohkuma M."/>
        </authorList>
    </citation>
    <scope>NUCLEOTIDE SEQUENCE [LARGE SCALE GENOMIC DNA]</scope>
    <source>
        <strain evidence="6 7">JCM 19240</strain>
    </source>
</reference>
<gene>
    <name evidence="6" type="ORF">JCM19240_2598</name>
</gene>
<organism evidence="6 7">
    <name type="scientific">Vibrio maritimus</name>
    <dbReference type="NCBI Taxonomy" id="990268"/>
    <lineage>
        <taxon>Bacteria</taxon>
        <taxon>Pseudomonadati</taxon>
        <taxon>Pseudomonadota</taxon>
        <taxon>Gammaproteobacteria</taxon>
        <taxon>Vibrionales</taxon>
        <taxon>Vibrionaceae</taxon>
        <taxon>Vibrio</taxon>
    </lineage>
</organism>
<accession>A0A090TCS2</accession>
<feature type="transmembrane region" description="Helical" evidence="4">
    <location>
        <begin position="6"/>
        <end position="21"/>
    </location>
</feature>
<dbReference type="PANTHER" id="PTHR46157:SF4">
    <property type="entry name" value="K(+) EFFLUX ANTIPORTER 3, CHLOROPLASTIC"/>
    <property type="match status" value="1"/>
</dbReference>
<evidence type="ECO:0000256" key="2">
    <source>
        <dbReference type="ARBA" id="ARBA00022449"/>
    </source>
</evidence>
<dbReference type="InterPro" id="IPR036291">
    <property type="entry name" value="NAD(P)-bd_dom_sf"/>
</dbReference>
<dbReference type="Gene3D" id="3.40.50.720">
    <property type="entry name" value="NAD(P)-binding Rossmann-like Domain"/>
    <property type="match status" value="1"/>
</dbReference>